<evidence type="ECO:0000313" key="10">
    <source>
        <dbReference type="Proteomes" id="UP001064971"/>
    </source>
</evidence>
<feature type="domain" description="MmeI-like N-terminal" evidence="5">
    <location>
        <begin position="1"/>
        <end position="184"/>
    </location>
</feature>
<evidence type="ECO:0000259" key="7">
    <source>
        <dbReference type="Pfam" id="PF20466"/>
    </source>
</evidence>
<organism evidence="9 10">
    <name type="scientific">Deinococcus aetherius</name>
    <dbReference type="NCBI Taxonomy" id="200252"/>
    <lineage>
        <taxon>Bacteria</taxon>
        <taxon>Thermotogati</taxon>
        <taxon>Deinococcota</taxon>
        <taxon>Deinococci</taxon>
        <taxon>Deinococcales</taxon>
        <taxon>Deinococcaceae</taxon>
        <taxon>Deinococcus</taxon>
    </lineage>
</organism>
<accession>A0ABN6RG68</accession>
<name>A0ABN6RG68_9DEIO</name>
<gene>
    <name evidence="9" type="ORF">DAETH_10020</name>
</gene>
<dbReference type="EC" id="2.1.1.72" evidence="1"/>
<sequence length="931" mass="102380">MNPAEFAAKWRVLAPRVSERAGYSEHYRDVTALLGESTPSSDLTGDSYAFEKHVKKAGTGETGFADVFLRDHFVWEYKAGGKSLGKALQQALLYARELGNPPLLVVSDFQVIEIHTNFTASSPRTIRITLDDIERDAPVSGDLTALSALRALFRDLSKLDPRQLRERVTQDATARIGQVAQALTTRGTAQVEAAHFLMRLVFAMFSEDVGLLPRGLLTKVLKRAREHPERSQGYFQELFTAMQHGGEFWGEDVPHINGGLYEDGFALPITREDADALLAASTLDWSQVEPAIFGSLFEASLDAATRSKRGAHYTAVRDIVRVTDPVLMQPLRREWEAVKAQAEALSKKRGGKLAALEAVQAFHTRLSQVTVLDPACGSGNFLVVALGQLLDLEQEVRSLGFELGAGPFAMPPLVHPRQLRGIEVEAFAHELASVSVWIAHLQYQAAHGSHWETPVLQRLDNIQRRDALLNPDGTEAAWPEVEFIVGNPPFLGEKKQGPALGLPYVGQLRKAYQGRVPASSDLVCYWFEKARASVEYGPTRRAGLISTNSINMPGNRRVLERINDAGAIFRAWPNLPWLQDGAAVRVAAVCFDDGSETERVLGHLEAEGTPAEREVLTPVPAIHANLSAGADVTSAARLPENAGLSFQGVKLAGAFDLPGTTARAWLTLPNPDGADNADVLRPLLNGDDLVDVRGDTWVIDFASRTEEEAARYLVPFAHVVEHVKPVRANNNRKSRRERYWQLGEVMPAMRRALAPLSRYLATSIVAKHRAFVWCEARDLPSGRLVVVASNQDWMYGVLNSRVHVLWANANSSTHGKGNDLTYTSTTCFETFPLPEWTPTAQTCVAEAARFLETARTAMKAQGHTLTGMLNALSEVQDSTSPAYTLKLAQERLDEAMATAYDWEWPLPEAEVLARLLALNGERAQPREAVTA</sequence>
<dbReference type="Pfam" id="PF20466">
    <property type="entry name" value="MmeI_TRD"/>
    <property type="match status" value="1"/>
</dbReference>
<feature type="domain" description="MmeI-like DNA-methyltransferase" evidence="8">
    <location>
        <begin position="357"/>
        <end position="592"/>
    </location>
</feature>
<dbReference type="EMBL" id="AP026560">
    <property type="protein sequence ID" value="BDP41033.1"/>
    <property type="molecule type" value="Genomic_DNA"/>
</dbReference>
<dbReference type="InterPro" id="IPR050953">
    <property type="entry name" value="N4_N6_ade-DNA_methylase"/>
</dbReference>
<evidence type="ECO:0000256" key="1">
    <source>
        <dbReference type="ARBA" id="ARBA00011900"/>
    </source>
</evidence>
<dbReference type="Gene3D" id="3.40.50.150">
    <property type="entry name" value="Vaccinia Virus protein VP39"/>
    <property type="match status" value="1"/>
</dbReference>
<evidence type="ECO:0000256" key="2">
    <source>
        <dbReference type="ARBA" id="ARBA00022603"/>
    </source>
</evidence>
<dbReference type="Proteomes" id="UP001064971">
    <property type="component" value="Chromosome"/>
</dbReference>
<keyword evidence="3" id="KW-0808">Transferase</keyword>
<dbReference type="InterPro" id="IPR046819">
    <property type="entry name" value="MmeI_hel"/>
</dbReference>
<evidence type="ECO:0000259" key="8">
    <source>
        <dbReference type="Pfam" id="PF20473"/>
    </source>
</evidence>
<dbReference type="PRINTS" id="PR00507">
    <property type="entry name" value="N12N6MTFRASE"/>
</dbReference>
<evidence type="ECO:0000259" key="5">
    <source>
        <dbReference type="Pfam" id="PF20464"/>
    </source>
</evidence>
<proteinExistence type="predicted"/>
<protein>
    <recommendedName>
        <fullName evidence="1">site-specific DNA-methyltransferase (adenine-specific)</fullName>
        <ecNumber evidence="1">2.1.1.72</ecNumber>
    </recommendedName>
</protein>
<dbReference type="InterPro" id="IPR046816">
    <property type="entry name" value="MmeI_Mtase"/>
</dbReference>
<dbReference type="RefSeq" id="WP_264776823.1">
    <property type="nucleotide sequence ID" value="NZ_AP026560.1"/>
</dbReference>
<reference evidence="9" key="1">
    <citation type="submission" date="2022-07" db="EMBL/GenBank/DDBJ databases">
        <title>Complete Genome Sequence of the Radioresistant Bacterium Deinococcus aetherius ST0316, Isolated from the Air Dust collected in Lower Stratosphere above Japan.</title>
        <authorList>
            <person name="Satoh K."/>
            <person name="Hagiwara K."/>
            <person name="Katsumata K."/>
            <person name="Kubo A."/>
            <person name="Yokobori S."/>
            <person name="Yamagishi A."/>
            <person name="Oono Y."/>
            <person name="Narumi I."/>
        </authorList>
    </citation>
    <scope>NUCLEOTIDE SEQUENCE</scope>
    <source>
        <strain evidence="9">ST0316</strain>
    </source>
</reference>
<dbReference type="Pfam" id="PF20465">
    <property type="entry name" value="MmeI_hel"/>
    <property type="match status" value="1"/>
</dbReference>
<evidence type="ECO:0000256" key="4">
    <source>
        <dbReference type="ARBA" id="ARBA00047942"/>
    </source>
</evidence>
<dbReference type="PANTHER" id="PTHR33841">
    <property type="entry name" value="DNA METHYLTRANSFERASE YEEA-RELATED"/>
    <property type="match status" value="1"/>
</dbReference>
<dbReference type="PANTHER" id="PTHR33841:SF1">
    <property type="entry name" value="DNA METHYLTRANSFERASE A"/>
    <property type="match status" value="1"/>
</dbReference>
<dbReference type="InterPro" id="IPR046820">
    <property type="entry name" value="MmeI_TRD"/>
</dbReference>
<feature type="domain" description="MmeI-like helicase spacer" evidence="6">
    <location>
        <begin position="193"/>
        <end position="261"/>
    </location>
</feature>
<dbReference type="InterPro" id="IPR046817">
    <property type="entry name" value="MmeI_N"/>
</dbReference>
<dbReference type="SUPFAM" id="SSF53335">
    <property type="entry name" value="S-adenosyl-L-methionine-dependent methyltransferases"/>
    <property type="match status" value="1"/>
</dbReference>
<comment type="catalytic activity">
    <reaction evidence="4">
        <text>a 2'-deoxyadenosine in DNA + S-adenosyl-L-methionine = an N(6)-methyl-2'-deoxyadenosine in DNA + S-adenosyl-L-homocysteine + H(+)</text>
        <dbReference type="Rhea" id="RHEA:15197"/>
        <dbReference type="Rhea" id="RHEA-COMP:12418"/>
        <dbReference type="Rhea" id="RHEA-COMP:12419"/>
        <dbReference type="ChEBI" id="CHEBI:15378"/>
        <dbReference type="ChEBI" id="CHEBI:57856"/>
        <dbReference type="ChEBI" id="CHEBI:59789"/>
        <dbReference type="ChEBI" id="CHEBI:90615"/>
        <dbReference type="ChEBI" id="CHEBI:90616"/>
        <dbReference type="EC" id="2.1.1.72"/>
    </reaction>
</comment>
<dbReference type="Pfam" id="PF20464">
    <property type="entry name" value="MmeI_N"/>
    <property type="match status" value="1"/>
</dbReference>
<evidence type="ECO:0000313" key="9">
    <source>
        <dbReference type="EMBL" id="BDP41033.1"/>
    </source>
</evidence>
<dbReference type="Pfam" id="PF20473">
    <property type="entry name" value="MmeI_Mtase"/>
    <property type="match status" value="1"/>
</dbReference>
<evidence type="ECO:0000256" key="3">
    <source>
        <dbReference type="ARBA" id="ARBA00022679"/>
    </source>
</evidence>
<keyword evidence="10" id="KW-1185">Reference proteome</keyword>
<evidence type="ECO:0000259" key="6">
    <source>
        <dbReference type="Pfam" id="PF20465"/>
    </source>
</evidence>
<dbReference type="InterPro" id="IPR029063">
    <property type="entry name" value="SAM-dependent_MTases_sf"/>
</dbReference>
<feature type="domain" description="MmeI-like target recognition" evidence="7">
    <location>
        <begin position="677"/>
        <end position="835"/>
    </location>
</feature>
<keyword evidence="2" id="KW-0489">Methyltransferase</keyword>